<gene>
    <name evidence="2" type="ORF">GCM10023260_05610</name>
</gene>
<keyword evidence="3" id="KW-1185">Reference proteome</keyword>
<dbReference type="EMBL" id="BAABIY010000012">
    <property type="protein sequence ID" value="GAA5096602.1"/>
    <property type="molecule type" value="Genomic_DNA"/>
</dbReference>
<evidence type="ECO:0000256" key="1">
    <source>
        <dbReference type="SAM" id="Phobius"/>
    </source>
</evidence>
<evidence type="ECO:0008006" key="4">
    <source>
        <dbReference type="Google" id="ProtNLM"/>
    </source>
</evidence>
<dbReference type="RefSeq" id="WP_345096469.1">
    <property type="nucleotide sequence ID" value="NZ_BAABIY010000012.1"/>
</dbReference>
<protein>
    <recommendedName>
        <fullName evidence="4">Lipopolysaccharide export system protein LptC</fullName>
    </recommendedName>
</protein>
<dbReference type="Pfam" id="PF06835">
    <property type="entry name" value="LptC"/>
    <property type="match status" value="1"/>
</dbReference>
<feature type="transmembrane region" description="Helical" evidence="1">
    <location>
        <begin position="35"/>
        <end position="56"/>
    </location>
</feature>
<organism evidence="2 3">
    <name type="scientific">Bartonella acomydis</name>
    <dbReference type="NCBI Taxonomy" id="686234"/>
    <lineage>
        <taxon>Bacteria</taxon>
        <taxon>Pseudomonadati</taxon>
        <taxon>Pseudomonadota</taxon>
        <taxon>Alphaproteobacteria</taxon>
        <taxon>Hyphomicrobiales</taxon>
        <taxon>Bartonellaceae</taxon>
        <taxon>Bartonella</taxon>
    </lineage>
</organism>
<reference evidence="3" key="1">
    <citation type="journal article" date="2019" name="Int. J. Syst. Evol. Microbiol.">
        <title>The Global Catalogue of Microorganisms (GCM) 10K type strain sequencing project: providing services to taxonomists for standard genome sequencing and annotation.</title>
        <authorList>
            <consortium name="The Broad Institute Genomics Platform"/>
            <consortium name="The Broad Institute Genome Sequencing Center for Infectious Disease"/>
            <person name="Wu L."/>
            <person name="Ma J."/>
        </authorList>
    </citation>
    <scope>NUCLEOTIDE SEQUENCE [LARGE SCALE GENOMIC DNA]</scope>
    <source>
        <strain evidence="3">JCM 17706</strain>
    </source>
</reference>
<keyword evidence="1" id="KW-1133">Transmembrane helix</keyword>
<keyword evidence="1" id="KW-0472">Membrane</keyword>
<proteinExistence type="predicted"/>
<dbReference type="Proteomes" id="UP001501525">
    <property type="component" value="Unassembled WGS sequence"/>
</dbReference>
<accession>A0ABP9MKB9</accession>
<evidence type="ECO:0000313" key="3">
    <source>
        <dbReference type="Proteomes" id="UP001501525"/>
    </source>
</evidence>
<name>A0ABP9MKB9_9HYPH</name>
<keyword evidence="1" id="KW-0812">Transmembrane</keyword>
<dbReference type="InterPro" id="IPR010664">
    <property type="entry name" value="LipoPS_assembly_LptC-rel"/>
</dbReference>
<sequence length="214" mass="24141">MSVHNHYKAFSIQSPLADVFKKASRHSRYIGILKFFLPLAALAVALIFCWFTFFWVPTASESMTSNHEEEGITKLTMLNPKLEGYTRSHEPYWLKAEKAFQDRTHSGTIGLQNITAEVFVGKHKRVFLDARGGIYDNTEGYLQLDKPFTIRTNDGMIAQFMTANINLSEGQLNTNQPVNIQRTGLHLAANALQIRGKGQNIYFHGGVHLVIGQQ</sequence>
<evidence type="ECO:0000313" key="2">
    <source>
        <dbReference type="EMBL" id="GAA5096602.1"/>
    </source>
</evidence>
<comment type="caution">
    <text evidence="2">The sequence shown here is derived from an EMBL/GenBank/DDBJ whole genome shotgun (WGS) entry which is preliminary data.</text>
</comment>